<dbReference type="EMBL" id="CP108110">
    <property type="protein sequence ID" value="WUQ82510.1"/>
    <property type="molecule type" value="Genomic_DNA"/>
</dbReference>
<accession>A0ABZ1TUA4</accession>
<keyword evidence="3" id="KW-1185">Reference proteome</keyword>
<dbReference type="RefSeq" id="WP_328953565.1">
    <property type="nucleotide sequence ID" value="NZ_CP108110.1"/>
</dbReference>
<name>A0ABZ1TUA4_9ACTN</name>
<dbReference type="Proteomes" id="UP001432222">
    <property type="component" value="Chromosome"/>
</dbReference>
<protein>
    <submittedName>
        <fullName evidence="2">Uncharacterized protein</fullName>
    </submittedName>
</protein>
<evidence type="ECO:0000313" key="2">
    <source>
        <dbReference type="EMBL" id="WUQ82510.1"/>
    </source>
</evidence>
<sequence length="76" mass="8267">MTPVTPSERPADRRPDRPLAELLDVYWRGRVPTPVDPERAETPTALDELGPSGITVRGRPLEAGLAAAYRRFTGAG</sequence>
<evidence type="ECO:0000256" key="1">
    <source>
        <dbReference type="SAM" id="MobiDB-lite"/>
    </source>
</evidence>
<feature type="region of interest" description="Disordered" evidence="1">
    <location>
        <begin position="34"/>
        <end position="53"/>
    </location>
</feature>
<gene>
    <name evidence="2" type="ORF">OHA16_05680</name>
</gene>
<organism evidence="2 3">
    <name type="scientific">Kitasatospora purpeofusca</name>
    <dbReference type="NCBI Taxonomy" id="67352"/>
    <lineage>
        <taxon>Bacteria</taxon>
        <taxon>Bacillati</taxon>
        <taxon>Actinomycetota</taxon>
        <taxon>Actinomycetes</taxon>
        <taxon>Kitasatosporales</taxon>
        <taxon>Streptomycetaceae</taxon>
        <taxon>Kitasatospora</taxon>
    </lineage>
</organism>
<proteinExistence type="predicted"/>
<reference evidence="2" key="1">
    <citation type="submission" date="2022-10" db="EMBL/GenBank/DDBJ databases">
        <title>The complete genomes of actinobacterial strains from the NBC collection.</title>
        <authorList>
            <person name="Joergensen T.S."/>
            <person name="Alvarez Arevalo M."/>
            <person name="Sterndorff E.B."/>
            <person name="Faurdal D."/>
            <person name="Vuksanovic O."/>
            <person name="Mourched A.-S."/>
            <person name="Charusanti P."/>
            <person name="Shaw S."/>
            <person name="Blin K."/>
            <person name="Weber T."/>
        </authorList>
    </citation>
    <scope>NUCLEOTIDE SEQUENCE</scope>
    <source>
        <strain evidence="2">NBC_00222</strain>
    </source>
</reference>
<evidence type="ECO:0000313" key="3">
    <source>
        <dbReference type="Proteomes" id="UP001432222"/>
    </source>
</evidence>